<dbReference type="InterPro" id="IPR036291">
    <property type="entry name" value="NAD(P)-bd_dom_sf"/>
</dbReference>
<gene>
    <name evidence="2" type="ORF">A6J80_16690</name>
</gene>
<dbReference type="Proteomes" id="UP000191257">
    <property type="component" value="Chromosome"/>
</dbReference>
<dbReference type="AlphaFoldDB" id="A0A2P1BUJ2"/>
<evidence type="ECO:0000313" key="3">
    <source>
        <dbReference type="Proteomes" id="UP000191257"/>
    </source>
</evidence>
<proteinExistence type="predicted"/>
<dbReference type="EMBL" id="CP020442">
    <property type="protein sequence ID" value="AVI58362.1"/>
    <property type="molecule type" value="Genomic_DNA"/>
</dbReference>
<dbReference type="SUPFAM" id="SSF51735">
    <property type="entry name" value="NAD(P)-binding Rossmann-fold domains"/>
    <property type="match status" value="1"/>
</dbReference>
<dbReference type="Pfam" id="PF03435">
    <property type="entry name" value="Sacchrp_dh_NADP"/>
    <property type="match status" value="1"/>
</dbReference>
<organism evidence="2 3">
    <name type="scientific">Paracoccus yeei</name>
    <dbReference type="NCBI Taxonomy" id="147645"/>
    <lineage>
        <taxon>Bacteria</taxon>
        <taxon>Pseudomonadati</taxon>
        <taxon>Pseudomonadota</taxon>
        <taxon>Alphaproteobacteria</taxon>
        <taxon>Rhodobacterales</taxon>
        <taxon>Paracoccaceae</taxon>
        <taxon>Paracoccus</taxon>
    </lineage>
</organism>
<dbReference type="RefSeq" id="WP_105291567.1">
    <property type="nucleotide sequence ID" value="NZ_CAWMZI010000001.1"/>
</dbReference>
<evidence type="ECO:0000259" key="1">
    <source>
        <dbReference type="Pfam" id="PF03435"/>
    </source>
</evidence>
<feature type="domain" description="Saccharopine dehydrogenase NADP binding" evidence="1">
    <location>
        <begin position="8"/>
        <end position="120"/>
    </location>
</feature>
<reference evidence="2" key="1">
    <citation type="submission" date="2017-12" db="EMBL/GenBank/DDBJ databases">
        <title>FDA dAtabase for Regulatory Grade micrObial Sequences (FDA-ARGOS): Supporting development and validation of Infectious Disease Dx tests.</title>
        <authorList>
            <person name="Campos J."/>
            <person name="Goldberg B."/>
            <person name="Tallon L."/>
            <person name="Sadzewicz L."/>
            <person name="Sengamalay N."/>
            <person name="Ott S."/>
            <person name="Godinez A."/>
            <person name="Nagaraj S."/>
            <person name="Vyas G."/>
            <person name="Aluvathingal J."/>
            <person name="Nadendla S."/>
            <person name="Geyer C."/>
            <person name="Nandy P."/>
            <person name="Hobson J."/>
            <person name="Sichtig H."/>
        </authorList>
    </citation>
    <scope>NUCLEOTIDE SEQUENCE</scope>
    <source>
        <strain evidence="2">FDAARGOS_252</strain>
    </source>
</reference>
<dbReference type="PANTHER" id="PTHR43781:SF1">
    <property type="entry name" value="SACCHAROPINE DEHYDROGENASE"/>
    <property type="match status" value="1"/>
</dbReference>
<accession>A0A2P1BUJ2</accession>
<dbReference type="Gene3D" id="3.40.50.720">
    <property type="entry name" value="NAD(P)-binding Rossmann-like Domain"/>
    <property type="match status" value="1"/>
</dbReference>
<dbReference type="InterPro" id="IPR005097">
    <property type="entry name" value="Sacchrp_dh_NADP-bd"/>
</dbReference>
<dbReference type="PANTHER" id="PTHR43781">
    <property type="entry name" value="SACCHAROPINE DEHYDROGENASE"/>
    <property type="match status" value="1"/>
</dbReference>
<protein>
    <submittedName>
        <fullName evidence="2">Saccharopine dehydrogenase</fullName>
    </submittedName>
</protein>
<name>A0A2P1BUJ2_9RHOB</name>
<evidence type="ECO:0000313" key="2">
    <source>
        <dbReference type="EMBL" id="AVI58362.1"/>
    </source>
</evidence>
<sequence>MTPHREWMIYGAAGYTGELVAREAVRRGLRPVIAGRTASKLMPLANELGLSYRAFEVEQAAAHIGDMSAVLNCTGPFSATASPLVEACLAEKVHYIDITGEIPVFEFCHALDAHARDAGILLCPGAGFDIVPTGCLAASLKERLPEANTINLAFSFGIRPSIGTARTIVEAIGAGGLIRRDHKLTPVGNGYCIRRIPFPGGPRWGVTIPWGDVYTAGVSTGVPNGMVYTALPLALGLFMRLSSPLRGLLATRWAQRRLDRIADRLFSGGPDTEARASQRTAFWGEAVDPSGRRATATISAPNVYALTADTALAITAHCLSQTGQSGYFTPSMLLGAGFIA</sequence>
<dbReference type="KEGG" id="pye:A6J80_16690"/>
<keyword evidence="3" id="KW-1185">Reference proteome</keyword>